<gene>
    <name evidence="1" type="ORF">TVAG_269960</name>
</gene>
<dbReference type="EMBL" id="DS113672">
    <property type="protein sequence ID" value="EAX98511.1"/>
    <property type="molecule type" value="Genomic_DNA"/>
</dbReference>
<sequence>MHSQQDQAPEFQKVKKQPVNEYKGKVNVKTTIVQGNTEKSKRVIDYYLSSITLKGNIEFSNNIAFGAGISTRSGSAIFTSYTALSVATDSNLKVHQNTATVGGGLCHIASAVYLEKSNIFSNSAFRYGGGIYFQGEHTLSPDIKLICNGECNIHSNTALEYGGGICFSTAKEAYFDNSKIYSNIASFAG</sequence>
<name>A2F988_TRIV3</name>
<dbReference type="SUPFAM" id="SSF51126">
    <property type="entry name" value="Pectin lyase-like"/>
    <property type="match status" value="1"/>
</dbReference>
<accession>A2F988</accession>
<protein>
    <submittedName>
        <fullName evidence="1">Polymorphic repeat outer membrane protein, putative</fullName>
    </submittedName>
</protein>
<dbReference type="PANTHER" id="PTHR46155">
    <property type="entry name" value="BIFUNCTIONAL INHIBITOR/LIPID-TRANSFER PROTEIN/SEED STORAGE 2S ALBUMIN SUPERFAMILY PROTEIN"/>
    <property type="match status" value="1"/>
</dbReference>
<keyword evidence="2" id="KW-1185">Reference proteome</keyword>
<dbReference type="PANTHER" id="PTHR46155:SF1">
    <property type="entry name" value="BIFUNCTIONAL INHIBITOR_LIPID-TRANSFER PROTEIN_SEED STORAGE 2S ALBUMIN SUPERFAMILY PROTEIN"/>
    <property type="match status" value="1"/>
</dbReference>
<dbReference type="RefSeq" id="XP_001311441.1">
    <property type="nucleotide sequence ID" value="XM_001311440.1"/>
</dbReference>
<dbReference type="InterPro" id="IPR011050">
    <property type="entry name" value="Pectin_lyase_fold/virulence"/>
</dbReference>
<reference evidence="1" key="1">
    <citation type="submission" date="2006-10" db="EMBL/GenBank/DDBJ databases">
        <authorList>
            <person name="Amadeo P."/>
            <person name="Zhao Q."/>
            <person name="Wortman J."/>
            <person name="Fraser-Liggett C."/>
            <person name="Carlton J."/>
        </authorList>
    </citation>
    <scope>NUCLEOTIDE SEQUENCE</scope>
    <source>
        <strain evidence="1">G3</strain>
    </source>
</reference>
<organism evidence="1 2">
    <name type="scientific">Trichomonas vaginalis (strain ATCC PRA-98 / G3)</name>
    <dbReference type="NCBI Taxonomy" id="412133"/>
    <lineage>
        <taxon>Eukaryota</taxon>
        <taxon>Metamonada</taxon>
        <taxon>Parabasalia</taxon>
        <taxon>Trichomonadida</taxon>
        <taxon>Trichomonadidae</taxon>
        <taxon>Trichomonas</taxon>
    </lineage>
</organism>
<dbReference type="AlphaFoldDB" id="A2F988"/>
<evidence type="ECO:0000313" key="1">
    <source>
        <dbReference type="EMBL" id="EAX98511.1"/>
    </source>
</evidence>
<dbReference type="Proteomes" id="UP000001542">
    <property type="component" value="Unassembled WGS sequence"/>
</dbReference>
<reference evidence="1" key="2">
    <citation type="journal article" date="2007" name="Science">
        <title>Draft genome sequence of the sexually transmitted pathogen Trichomonas vaginalis.</title>
        <authorList>
            <person name="Carlton J.M."/>
            <person name="Hirt R.P."/>
            <person name="Silva J.C."/>
            <person name="Delcher A.L."/>
            <person name="Schatz M."/>
            <person name="Zhao Q."/>
            <person name="Wortman J.R."/>
            <person name="Bidwell S.L."/>
            <person name="Alsmark U.C.M."/>
            <person name="Besteiro S."/>
            <person name="Sicheritz-Ponten T."/>
            <person name="Noel C.J."/>
            <person name="Dacks J.B."/>
            <person name="Foster P.G."/>
            <person name="Simillion C."/>
            <person name="Van de Peer Y."/>
            <person name="Miranda-Saavedra D."/>
            <person name="Barton G.J."/>
            <person name="Westrop G.D."/>
            <person name="Mueller S."/>
            <person name="Dessi D."/>
            <person name="Fiori P.L."/>
            <person name="Ren Q."/>
            <person name="Paulsen I."/>
            <person name="Zhang H."/>
            <person name="Bastida-Corcuera F.D."/>
            <person name="Simoes-Barbosa A."/>
            <person name="Brown M.T."/>
            <person name="Hayes R.D."/>
            <person name="Mukherjee M."/>
            <person name="Okumura C.Y."/>
            <person name="Schneider R."/>
            <person name="Smith A.J."/>
            <person name="Vanacova S."/>
            <person name="Villalvazo M."/>
            <person name="Haas B.J."/>
            <person name="Pertea M."/>
            <person name="Feldblyum T.V."/>
            <person name="Utterback T.R."/>
            <person name="Shu C.L."/>
            <person name="Osoegawa K."/>
            <person name="de Jong P.J."/>
            <person name="Hrdy I."/>
            <person name="Horvathova L."/>
            <person name="Zubacova Z."/>
            <person name="Dolezal P."/>
            <person name="Malik S.B."/>
            <person name="Logsdon J.M. Jr."/>
            <person name="Henze K."/>
            <person name="Gupta A."/>
            <person name="Wang C.C."/>
            <person name="Dunne R.L."/>
            <person name="Upcroft J.A."/>
            <person name="Upcroft P."/>
            <person name="White O."/>
            <person name="Salzberg S.L."/>
            <person name="Tang P."/>
            <person name="Chiu C.-H."/>
            <person name="Lee Y.-S."/>
            <person name="Embley T.M."/>
            <person name="Coombs G.H."/>
            <person name="Mottram J.C."/>
            <person name="Tachezy J."/>
            <person name="Fraser-Liggett C.M."/>
            <person name="Johnson P.J."/>
        </authorList>
    </citation>
    <scope>NUCLEOTIDE SEQUENCE [LARGE SCALE GENOMIC DNA]</scope>
    <source>
        <strain evidence="1">G3</strain>
    </source>
</reference>
<proteinExistence type="predicted"/>
<dbReference type="VEuPathDB" id="TrichDB:TVAGG3_0321730"/>
<dbReference type="KEGG" id="tva:4756317"/>
<dbReference type="InParanoid" id="A2F988"/>
<evidence type="ECO:0000313" key="2">
    <source>
        <dbReference type="Proteomes" id="UP000001542"/>
    </source>
</evidence>
<dbReference type="VEuPathDB" id="TrichDB:TVAG_269960"/>